<feature type="region of interest" description="Disordered" evidence="1">
    <location>
        <begin position="194"/>
        <end position="238"/>
    </location>
</feature>
<evidence type="ECO:0000256" key="1">
    <source>
        <dbReference type="SAM" id="MobiDB-lite"/>
    </source>
</evidence>
<keyword evidence="2" id="KW-0732">Signal</keyword>
<dbReference type="AlphaFoldDB" id="A0A6B8W5D0"/>
<feature type="signal peptide" evidence="2">
    <location>
        <begin position="1"/>
        <end position="21"/>
    </location>
</feature>
<protein>
    <recommendedName>
        <fullName evidence="5">Secreted protein</fullName>
    </recommendedName>
</protein>
<evidence type="ECO:0000313" key="4">
    <source>
        <dbReference type="Proteomes" id="UP000424462"/>
    </source>
</evidence>
<name>A0A6B8W5D0_9CORY</name>
<accession>A0A6B8W5D0</accession>
<evidence type="ECO:0008006" key="5">
    <source>
        <dbReference type="Google" id="ProtNLM"/>
    </source>
</evidence>
<evidence type="ECO:0000256" key="2">
    <source>
        <dbReference type="SAM" id="SignalP"/>
    </source>
</evidence>
<feature type="compositionally biased region" description="Polar residues" evidence="1">
    <location>
        <begin position="39"/>
        <end position="49"/>
    </location>
</feature>
<organism evidence="3 4">
    <name type="scientific">Corynebacterium occultum</name>
    <dbReference type="NCBI Taxonomy" id="2675219"/>
    <lineage>
        <taxon>Bacteria</taxon>
        <taxon>Bacillati</taxon>
        <taxon>Actinomycetota</taxon>
        <taxon>Actinomycetes</taxon>
        <taxon>Mycobacteriales</taxon>
        <taxon>Corynebacteriaceae</taxon>
        <taxon>Corynebacterium</taxon>
    </lineage>
</organism>
<feature type="compositionally biased region" description="Polar residues" evidence="1">
    <location>
        <begin position="217"/>
        <end position="231"/>
    </location>
</feature>
<dbReference type="PROSITE" id="PS51257">
    <property type="entry name" value="PROKAR_LIPOPROTEIN"/>
    <property type="match status" value="1"/>
</dbReference>
<reference evidence="3 4" key="1">
    <citation type="submission" date="2019-11" db="EMBL/GenBank/DDBJ databases">
        <title>Complete genome sequence of Corynebacterium kalinowskii 1959, a novel Corynebacterium species isolated from soil of a small paddock in Vilsendorf, Germany.</title>
        <authorList>
            <person name="Schaffert L."/>
            <person name="Ruwe M."/>
            <person name="Milse J."/>
            <person name="Hanuschka K."/>
            <person name="Ortseifen V."/>
            <person name="Droste J."/>
            <person name="Brandt D."/>
            <person name="Schlueter L."/>
            <person name="Kutter Y."/>
            <person name="Vinke S."/>
            <person name="Viehoefer P."/>
            <person name="Jacob L."/>
            <person name="Luebke N.-C."/>
            <person name="Schulte-Berndt E."/>
            <person name="Hain C."/>
            <person name="Linder M."/>
            <person name="Schmidt P."/>
            <person name="Wollenschlaeger L."/>
            <person name="Luttermann T."/>
            <person name="Thieme E."/>
            <person name="Hassa J."/>
            <person name="Haak M."/>
            <person name="Wittchen M."/>
            <person name="Mentz A."/>
            <person name="Persicke M."/>
            <person name="Busche T."/>
            <person name="Ruckert C."/>
        </authorList>
    </citation>
    <scope>NUCLEOTIDE SEQUENCE [LARGE SCALE GENOMIC DNA]</scope>
    <source>
        <strain evidence="3 4">2039</strain>
    </source>
</reference>
<dbReference type="KEGG" id="cok:COCCU_06115"/>
<keyword evidence="4" id="KW-1185">Reference proteome</keyword>
<sequence precursor="true">MKRLVPLIFTLPLLLTGCSSSTEEDPSAATTYSSTTNAQNETTETSATLSEGGGTIEGIVGREAGYDCEAIGDCSVMFTVESLEQIEQCNGTAWGERPEGTGLVKATILITTKPSPNDYDPTTFPIWTDWSALTKDGLNHDLPMSTWCDTGVPAGADWMNPVRLGDTERRVHLMDVPEGSTAIRLTALDGGRWEYPLPESTGQTQVSIEPQEPDTKSAPNSEVRTPQTRSSAPVPAPVPAPAVAPAPVVGFTGAPSVETPRVLDKQIASCGDPTMHQTGTTFFTDGTSGWTEACSSQMQQ</sequence>
<proteinExistence type="predicted"/>
<dbReference type="Proteomes" id="UP000424462">
    <property type="component" value="Chromosome"/>
</dbReference>
<dbReference type="EMBL" id="CP046455">
    <property type="protein sequence ID" value="QGU07167.1"/>
    <property type="molecule type" value="Genomic_DNA"/>
</dbReference>
<feature type="region of interest" description="Disordered" evidence="1">
    <location>
        <begin position="20"/>
        <end position="54"/>
    </location>
</feature>
<gene>
    <name evidence="3" type="ORF">COCCU_06115</name>
</gene>
<feature type="chain" id="PRO_5039056228" description="Secreted protein" evidence="2">
    <location>
        <begin position="22"/>
        <end position="300"/>
    </location>
</feature>
<feature type="compositionally biased region" description="Low complexity" evidence="1">
    <location>
        <begin position="27"/>
        <end position="38"/>
    </location>
</feature>
<evidence type="ECO:0000313" key="3">
    <source>
        <dbReference type="EMBL" id="QGU07167.1"/>
    </source>
</evidence>